<reference evidence="3" key="1">
    <citation type="journal article" date="2018" name="Nat. Microbiol.">
        <title>Leveraging single-cell genomics to expand the fungal tree of life.</title>
        <authorList>
            <person name="Ahrendt S.R."/>
            <person name="Quandt C.A."/>
            <person name="Ciobanu D."/>
            <person name="Clum A."/>
            <person name="Salamov A."/>
            <person name="Andreopoulos B."/>
            <person name="Cheng J.F."/>
            <person name="Woyke T."/>
            <person name="Pelin A."/>
            <person name="Henrissat B."/>
            <person name="Reynolds N.K."/>
            <person name="Benny G.L."/>
            <person name="Smith M.E."/>
            <person name="James T.Y."/>
            <person name="Grigoriev I.V."/>
        </authorList>
    </citation>
    <scope>NUCLEOTIDE SEQUENCE [LARGE SCALE GENOMIC DNA]</scope>
</reference>
<accession>A0A4P9WD46</accession>
<evidence type="ECO:0000259" key="1">
    <source>
        <dbReference type="Pfam" id="PF05726"/>
    </source>
</evidence>
<dbReference type="InterPro" id="IPR012093">
    <property type="entry name" value="Pirin"/>
</dbReference>
<dbReference type="OrthoDB" id="198735at2759"/>
<dbReference type="InterPro" id="IPR014710">
    <property type="entry name" value="RmlC-like_jellyroll"/>
</dbReference>
<dbReference type="SUPFAM" id="SSF51182">
    <property type="entry name" value="RmlC-like cupins"/>
    <property type="match status" value="1"/>
</dbReference>
<feature type="domain" description="Pirin C-terminal" evidence="1">
    <location>
        <begin position="83"/>
        <end position="112"/>
    </location>
</feature>
<proteinExistence type="predicted"/>
<dbReference type="EMBL" id="KZ995465">
    <property type="protein sequence ID" value="RKO90609.1"/>
    <property type="molecule type" value="Genomic_DNA"/>
</dbReference>
<dbReference type="AlphaFoldDB" id="A0A4P9WD46"/>
<dbReference type="InterPro" id="IPR011051">
    <property type="entry name" value="RmlC_Cupin_sf"/>
</dbReference>
<dbReference type="Gene3D" id="2.60.120.10">
    <property type="entry name" value="Jelly Rolls"/>
    <property type="match status" value="2"/>
</dbReference>
<dbReference type="PANTHER" id="PTHR13903:SF8">
    <property type="entry name" value="PIRIN"/>
    <property type="match status" value="1"/>
</dbReference>
<keyword evidence="3" id="KW-1185">Reference proteome</keyword>
<evidence type="ECO:0000313" key="3">
    <source>
        <dbReference type="Proteomes" id="UP000269721"/>
    </source>
</evidence>
<protein>
    <recommendedName>
        <fullName evidence="1">Pirin C-terminal domain-containing protein</fullName>
    </recommendedName>
</protein>
<dbReference type="Pfam" id="PF05726">
    <property type="entry name" value="Pirin_C"/>
    <property type="match status" value="2"/>
</dbReference>
<gene>
    <name evidence="2" type="ORF">BDK51DRAFT_28159</name>
</gene>
<dbReference type="PANTHER" id="PTHR13903">
    <property type="entry name" value="PIRIN-RELATED"/>
    <property type="match status" value="1"/>
</dbReference>
<dbReference type="InterPro" id="IPR008778">
    <property type="entry name" value="Pirin_C_dom"/>
</dbReference>
<dbReference type="Proteomes" id="UP000269721">
    <property type="component" value="Unassembled WGS sequence"/>
</dbReference>
<feature type="domain" description="Pirin C-terminal" evidence="1">
    <location>
        <begin position="2"/>
        <end position="60"/>
    </location>
</feature>
<sequence length="129" mass="14284">TIPAGWTAFLYTLAGSIRVGDSSTPQRTYSTVVLSKEGNTLKVRSGHECAHFVVVAGEPIYVVFPAKVISSLKTEPPPPWSLEPIVQHGPFVMNQQHEIYEAMLDYQAGRNGFENAARWASEIGKKRIR</sequence>
<feature type="non-terminal residue" evidence="2">
    <location>
        <position position="1"/>
    </location>
</feature>
<name>A0A4P9WD46_9FUNG</name>
<organism evidence="2 3">
    <name type="scientific">Blyttiomyces helicus</name>
    <dbReference type="NCBI Taxonomy" id="388810"/>
    <lineage>
        <taxon>Eukaryota</taxon>
        <taxon>Fungi</taxon>
        <taxon>Fungi incertae sedis</taxon>
        <taxon>Chytridiomycota</taxon>
        <taxon>Chytridiomycota incertae sedis</taxon>
        <taxon>Chytridiomycetes</taxon>
        <taxon>Chytridiomycetes incertae sedis</taxon>
        <taxon>Blyttiomyces</taxon>
    </lineage>
</organism>
<dbReference type="CDD" id="cd02247">
    <property type="entry name" value="cupin_pirin_C"/>
    <property type="match status" value="1"/>
</dbReference>
<evidence type="ECO:0000313" key="2">
    <source>
        <dbReference type="EMBL" id="RKO90609.1"/>
    </source>
</evidence>